<evidence type="ECO:0000256" key="1">
    <source>
        <dbReference type="ARBA" id="ARBA00009091"/>
    </source>
</evidence>
<accession>A0A127M752</accession>
<feature type="coiled-coil region" evidence="3">
    <location>
        <begin position="57"/>
        <end position="113"/>
    </location>
</feature>
<dbReference type="Gene3D" id="3.30.910.20">
    <property type="entry name" value="Skp domain"/>
    <property type="match status" value="1"/>
</dbReference>
<proteinExistence type="inferred from homology"/>
<feature type="signal peptide" evidence="4">
    <location>
        <begin position="1"/>
        <end position="21"/>
    </location>
</feature>
<dbReference type="Pfam" id="PF03938">
    <property type="entry name" value="OmpH"/>
    <property type="match status" value="1"/>
</dbReference>
<dbReference type="KEGG" id="zal:AZF00_12450"/>
<dbReference type="SUPFAM" id="SSF111384">
    <property type="entry name" value="OmpH-like"/>
    <property type="match status" value="1"/>
</dbReference>
<comment type="similarity">
    <text evidence="1">Belongs to the Skp family.</text>
</comment>
<keyword evidence="3" id="KW-0175">Coiled coil</keyword>
<dbReference type="AlphaFoldDB" id="A0A127M752"/>
<dbReference type="STRING" id="1470434.AZF00_12450"/>
<dbReference type="InterPro" id="IPR005632">
    <property type="entry name" value="Chaperone_Skp"/>
</dbReference>
<dbReference type="PANTHER" id="PTHR35089">
    <property type="entry name" value="CHAPERONE PROTEIN SKP"/>
    <property type="match status" value="1"/>
</dbReference>
<dbReference type="SMART" id="SM00935">
    <property type="entry name" value="OmpH"/>
    <property type="match status" value="1"/>
</dbReference>
<organism evidence="5 6">
    <name type="scientific">Zhongshania aliphaticivorans</name>
    <dbReference type="NCBI Taxonomy" id="1470434"/>
    <lineage>
        <taxon>Bacteria</taxon>
        <taxon>Pseudomonadati</taxon>
        <taxon>Pseudomonadota</taxon>
        <taxon>Gammaproteobacteria</taxon>
        <taxon>Cellvibrionales</taxon>
        <taxon>Spongiibacteraceae</taxon>
        <taxon>Zhongshania</taxon>
    </lineage>
</organism>
<dbReference type="GO" id="GO:0051082">
    <property type="term" value="F:unfolded protein binding"/>
    <property type="evidence" value="ECO:0007669"/>
    <property type="project" value="InterPro"/>
</dbReference>
<keyword evidence="2 4" id="KW-0732">Signal</keyword>
<dbReference type="InterPro" id="IPR024930">
    <property type="entry name" value="Skp_dom_sf"/>
</dbReference>
<dbReference type="Proteomes" id="UP000074119">
    <property type="component" value="Chromosome"/>
</dbReference>
<feature type="chain" id="PRO_5007275103" description="Chaperone protein Skp" evidence="4">
    <location>
        <begin position="22"/>
        <end position="169"/>
    </location>
</feature>
<dbReference type="GO" id="GO:0005829">
    <property type="term" value="C:cytosol"/>
    <property type="evidence" value="ECO:0007669"/>
    <property type="project" value="TreeGrafter"/>
</dbReference>
<evidence type="ECO:0000256" key="3">
    <source>
        <dbReference type="SAM" id="Coils"/>
    </source>
</evidence>
<evidence type="ECO:0008006" key="7">
    <source>
        <dbReference type="Google" id="ProtNLM"/>
    </source>
</evidence>
<dbReference type="GO" id="GO:0050821">
    <property type="term" value="P:protein stabilization"/>
    <property type="evidence" value="ECO:0007669"/>
    <property type="project" value="TreeGrafter"/>
</dbReference>
<evidence type="ECO:0000256" key="2">
    <source>
        <dbReference type="ARBA" id="ARBA00022729"/>
    </source>
</evidence>
<sequence length="169" mass="18770">MKFYKVVAVAVMALWACGAVAEGRIAVFDVEAAVLNTDMAKKRLTAMRNQADYKKNVSELESLKKNYDKIVEQFQKDFDILSAEQRQATKNKIDAARADGEHLARKIEGANQQEAQSILQELGPKLQAILPQLVKDENIGLLLPRKSVLHADSSYDITAKVADKLNNAK</sequence>
<dbReference type="PANTHER" id="PTHR35089:SF1">
    <property type="entry name" value="CHAPERONE PROTEIN SKP"/>
    <property type="match status" value="1"/>
</dbReference>
<gene>
    <name evidence="5" type="ORF">AZF00_12450</name>
</gene>
<reference evidence="5 6" key="1">
    <citation type="submission" date="2015-12" db="EMBL/GenBank/DDBJ databases">
        <authorList>
            <person name="Shamseldin A."/>
            <person name="Moawad H."/>
            <person name="Abd El-Rahim W.M."/>
            <person name="Sadowsky M.J."/>
        </authorList>
    </citation>
    <scope>NUCLEOTIDE SEQUENCE [LARGE SCALE GENOMIC DNA]</scope>
    <source>
        <strain evidence="5 6">SM2</strain>
    </source>
</reference>
<protein>
    <recommendedName>
        <fullName evidence="7">Chaperone protein Skp</fullName>
    </recommendedName>
</protein>
<evidence type="ECO:0000313" key="6">
    <source>
        <dbReference type="Proteomes" id="UP000074119"/>
    </source>
</evidence>
<dbReference type="EMBL" id="CP014544">
    <property type="protein sequence ID" value="AMO69062.1"/>
    <property type="molecule type" value="Genomic_DNA"/>
</dbReference>
<evidence type="ECO:0000313" key="5">
    <source>
        <dbReference type="EMBL" id="AMO69062.1"/>
    </source>
</evidence>
<evidence type="ECO:0000256" key="4">
    <source>
        <dbReference type="SAM" id="SignalP"/>
    </source>
</evidence>
<dbReference type="RefSeq" id="WP_008248870.1">
    <property type="nucleotide sequence ID" value="NZ_CP014544.1"/>
</dbReference>
<name>A0A127M752_9GAMM</name>